<gene>
    <name evidence="1" type="ORF">IW256_004039</name>
</gene>
<name>A0A931DLS1_9ACTN</name>
<dbReference type="Proteomes" id="UP000614047">
    <property type="component" value="Unassembled WGS sequence"/>
</dbReference>
<dbReference type="EMBL" id="JADOUA010000001">
    <property type="protein sequence ID" value="MBG6089926.1"/>
    <property type="molecule type" value="Genomic_DNA"/>
</dbReference>
<dbReference type="AlphaFoldDB" id="A0A931DLS1"/>
<organism evidence="1 2">
    <name type="scientific">Actinomadura viridis</name>
    <dbReference type="NCBI Taxonomy" id="58110"/>
    <lineage>
        <taxon>Bacteria</taxon>
        <taxon>Bacillati</taxon>
        <taxon>Actinomycetota</taxon>
        <taxon>Actinomycetes</taxon>
        <taxon>Streptosporangiales</taxon>
        <taxon>Thermomonosporaceae</taxon>
        <taxon>Actinomadura</taxon>
    </lineage>
</organism>
<proteinExistence type="predicted"/>
<sequence length="130" mass="14980">MSDLVKFLHARLNESERVERGKFKFKPFQVICPTCGERVESFGMQSGDNRTEFQPCGHIMSNAEFSERFCDPAPDSFTLADIESKRRIVDEYEASVRAVGEGLSKTLERILRLLAQPYANDPDYLEEWRP</sequence>
<protein>
    <submittedName>
        <fullName evidence="1">Uncharacterized protein YlaI</fullName>
    </submittedName>
</protein>
<keyword evidence="2" id="KW-1185">Reference proteome</keyword>
<reference evidence="1" key="1">
    <citation type="submission" date="2020-11" db="EMBL/GenBank/DDBJ databases">
        <title>Sequencing the genomes of 1000 actinobacteria strains.</title>
        <authorList>
            <person name="Klenk H.-P."/>
        </authorList>
    </citation>
    <scope>NUCLEOTIDE SEQUENCE</scope>
    <source>
        <strain evidence="1">DSM 43175</strain>
    </source>
</reference>
<comment type="caution">
    <text evidence="1">The sequence shown here is derived from an EMBL/GenBank/DDBJ whole genome shotgun (WGS) entry which is preliminary data.</text>
</comment>
<evidence type="ECO:0000313" key="1">
    <source>
        <dbReference type="EMBL" id="MBG6089926.1"/>
    </source>
</evidence>
<dbReference type="InterPro" id="IPR046193">
    <property type="entry name" value="DUF6221"/>
</dbReference>
<dbReference type="RefSeq" id="WP_197012464.1">
    <property type="nucleotide sequence ID" value="NZ_BAABES010000010.1"/>
</dbReference>
<accession>A0A931DLS1</accession>
<evidence type="ECO:0000313" key="2">
    <source>
        <dbReference type="Proteomes" id="UP000614047"/>
    </source>
</evidence>
<dbReference type="Pfam" id="PF19730">
    <property type="entry name" value="DUF6221"/>
    <property type="match status" value="1"/>
</dbReference>